<protein>
    <recommendedName>
        <fullName evidence="6">DNA (cytosine-5-)-methyltransferase</fullName>
    </recommendedName>
</protein>
<evidence type="ECO:0000256" key="1">
    <source>
        <dbReference type="ARBA" id="ARBA00022603"/>
    </source>
</evidence>
<evidence type="ECO:0000313" key="4">
    <source>
        <dbReference type="EMBL" id="VDM92787.1"/>
    </source>
</evidence>
<dbReference type="PANTHER" id="PTHR46098">
    <property type="entry name" value="TRNA (CYTOSINE(38)-C(5))-METHYLTRANSFERASE"/>
    <property type="match status" value="1"/>
</dbReference>
<dbReference type="GO" id="GO:0008168">
    <property type="term" value="F:methyltransferase activity"/>
    <property type="evidence" value="ECO:0007669"/>
    <property type="project" value="UniProtKB-KW"/>
</dbReference>
<name>A0A3P7K844_LITSI</name>
<keyword evidence="5" id="KW-1185">Reference proteome</keyword>
<proteinExistence type="predicted"/>
<dbReference type="GO" id="GO:0032259">
    <property type="term" value="P:methylation"/>
    <property type="evidence" value="ECO:0007669"/>
    <property type="project" value="UniProtKB-KW"/>
</dbReference>
<keyword evidence="1" id="KW-0489">Methyltransferase</keyword>
<dbReference type="AlphaFoldDB" id="A0A3P7K844"/>
<reference evidence="4 5" key="1">
    <citation type="submission" date="2018-08" db="EMBL/GenBank/DDBJ databases">
        <authorList>
            <person name="Laetsch R D."/>
            <person name="Stevens L."/>
            <person name="Kumar S."/>
            <person name="Blaxter L. M."/>
        </authorList>
    </citation>
    <scope>NUCLEOTIDE SEQUENCE [LARGE SCALE GENOMIC DNA]</scope>
</reference>
<dbReference type="OrthoDB" id="414133at2759"/>
<dbReference type="InterPro" id="IPR050750">
    <property type="entry name" value="C5-MTase"/>
</dbReference>
<keyword evidence="3" id="KW-0949">S-adenosyl-L-methionine</keyword>
<dbReference type="Gene3D" id="3.90.120.10">
    <property type="entry name" value="DNA Methylase, subunit A, domain 2"/>
    <property type="match status" value="1"/>
</dbReference>
<dbReference type="SUPFAM" id="SSF53335">
    <property type="entry name" value="S-adenosyl-L-methionine-dependent methyltransferases"/>
    <property type="match status" value="1"/>
</dbReference>
<dbReference type="InterPro" id="IPR001525">
    <property type="entry name" value="C5_MeTfrase"/>
</dbReference>
<evidence type="ECO:0000256" key="3">
    <source>
        <dbReference type="ARBA" id="ARBA00022691"/>
    </source>
</evidence>
<dbReference type="OMA" id="NSLNCWV"/>
<dbReference type="STRING" id="42156.A0A3P7K844"/>
<feature type="non-terminal residue" evidence="4">
    <location>
        <position position="1"/>
    </location>
</feature>
<evidence type="ECO:0000313" key="5">
    <source>
        <dbReference type="Proteomes" id="UP000277928"/>
    </source>
</evidence>
<evidence type="ECO:0000256" key="2">
    <source>
        <dbReference type="ARBA" id="ARBA00022679"/>
    </source>
</evidence>
<dbReference type="PANTHER" id="PTHR46098:SF1">
    <property type="entry name" value="TRNA (CYTOSINE(38)-C(5))-METHYLTRANSFERASE"/>
    <property type="match status" value="1"/>
</dbReference>
<keyword evidence="2" id="KW-0808">Transferase</keyword>
<dbReference type="Pfam" id="PF00145">
    <property type="entry name" value="DNA_methylase"/>
    <property type="match status" value="1"/>
</dbReference>
<gene>
    <name evidence="4" type="ORF">NLS_LOCUS9924</name>
</gene>
<accession>A0A3P7K844</accession>
<dbReference type="Proteomes" id="UP000277928">
    <property type="component" value="Unassembled WGS sequence"/>
</dbReference>
<sequence>KGLRKDVTDHRCIALKTICYALKAMKHPPRYIIMENVCGFETSEAHHLLKDTLMNLCYRLKEYIVSPIEIGIPNSRPRYYLLARLANHCISDPSIDKINRIWPVDSATIFRRKAIGEYLCNDANEDSSLVILRETIERFGNVMSFATPYNFYSSCFTKSYYHYVAGTGPILLRFSDKIENQEMSIVQLKNFVLLDNCKNFTHCQIRYFSWREIANLLGFPETFAKPPDISAKQMYHALGNSITVSGVTLLLQHLLKM</sequence>
<organism evidence="4 5">
    <name type="scientific">Litomosoides sigmodontis</name>
    <name type="common">Filarial nematode worm</name>
    <dbReference type="NCBI Taxonomy" id="42156"/>
    <lineage>
        <taxon>Eukaryota</taxon>
        <taxon>Metazoa</taxon>
        <taxon>Ecdysozoa</taxon>
        <taxon>Nematoda</taxon>
        <taxon>Chromadorea</taxon>
        <taxon>Rhabditida</taxon>
        <taxon>Spirurina</taxon>
        <taxon>Spiruromorpha</taxon>
        <taxon>Filarioidea</taxon>
        <taxon>Onchocercidae</taxon>
        <taxon>Litomosoides</taxon>
    </lineage>
</organism>
<evidence type="ECO:0008006" key="6">
    <source>
        <dbReference type="Google" id="ProtNLM"/>
    </source>
</evidence>
<dbReference type="EMBL" id="UYRX01002130">
    <property type="protein sequence ID" value="VDM92787.1"/>
    <property type="molecule type" value="Genomic_DNA"/>
</dbReference>
<dbReference type="Gene3D" id="3.40.50.150">
    <property type="entry name" value="Vaccinia Virus protein VP39"/>
    <property type="match status" value="1"/>
</dbReference>
<dbReference type="InterPro" id="IPR029063">
    <property type="entry name" value="SAM-dependent_MTases_sf"/>
</dbReference>